<proteinExistence type="predicted"/>
<dbReference type="Proteomes" id="UP000799755">
    <property type="component" value="Unassembled WGS sequence"/>
</dbReference>
<comment type="caution">
    <text evidence="1">The sequence shown here is derived from an EMBL/GenBank/DDBJ whole genome shotgun (WGS) entry which is preliminary data.</text>
</comment>
<accession>A0ACB6RAL8</accession>
<gene>
    <name evidence="1" type="ORF">BDR25DRAFT_350936</name>
</gene>
<protein>
    <submittedName>
        <fullName evidence="1">Uncharacterized protein</fullName>
    </submittedName>
</protein>
<name>A0ACB6RAL8_9PLEO</name>
<dbReference type="EMBL" id="MU003496">
    <property type="protein sequence ID" value="KAF2475572.1"/>
    <property type="molecule type" value="Genomic_DNA"/>
</dbReference>
<organism evidence="1 2">
    <name type="scientific">Lindgomyces ingoldianus</name>
    <dbReference type="NCBI Taxonomy" id="673940"/>
    <lineage>
        <taxon>Eukaryota</taxon>
        <taxon>Fungi</taxon>
        <taxon>Dikarya</taxon>
        <taxon>Ascomycota</taxon>
        <taxon>Pezizomycotina</taxon>
        <taxon>Dothideomycetes</taxon>
        <taxon>Pleosporomycetidae</taxon>
        <taxon>Pleosporales</taxon>
        <taxon>Lindgomycetaceae</taxon>
        <taxon>Lindgomyces</taxon>
    </lineage>
</organism>
<evidence type="ECO:0000313" key="1">
    <source>
        <dbReference type="EMBL" id="KAF2475572.1"/>
    </source>
</evidence>
<reference evidence="1" key="1">
    <citation type="journal article" date="2020" name="Stud. Mycol.">
        <title>101 Dothideomycetes genomes: a test case for predicting lifestyles and emergence of pathogens.</title>
        <authorList>
            <person name="Haridas S."/>
            <person name="Albert R."/>
            <person name="Binder M."/>
            <person name="Bloem J."/>
            <person name="Labutti K."/>
            <person name="Salamov A."/>
            <person name="Andreopoulos B."/>
            <person name="Baker S."/>
            <person name="Barry K."/>
            <person name="Bills G."/>
            <person name="Bluhm B."/>
            <person name="Cannon C."/>
            <person name="Castanera R."/>
            <person name="Culley D."/>
            <person name="Daum C."/>
            <person name="Ezra D."/>
            <person name="Gonzalez J."/>
            <person name="Henrissat B."/>
            <person name="Kuo A."/>
            <person name="Liang C."/>
            <person name="Lipzen A."/>
            <person name="Lutzoni F."/>
            <person name="Magnuson J."/>
            <person name="Mondo S."/>
            <person name="Nolan M."/>
            <person name="Ohm R."/>
            <person name="Pangilinan J."/>
            <person name="Park H.-J."/>
            <person name="Ramirez L."/>
            <person name="Alfaro M."/>
            <person name="Sun H."/>
            <person name="Tritt A."/>
            <person name="Yoshinaga Y."/>
            <person name="Zwiers L.-H."/>
            <person name="Turgeon B."/>
            <person name="Goodwin S."/>
            <person name="Spatafora J."/>
            <person name="Crous P."/>
            <person name="Grigoriev I."/>
        </authorList>
    </citation>
    <scope>NUCLEOTIDE SEQUENCE</scope>
    <source>
        <strain evidence="1">ATCC 200398</strain>
    </source>
</reference>
<evidence type="ECO:0000313" key="2">
    <source>
        <dbReference type="Proteomes" id="UP000799755"/>
    </source>
</evidence>
<keyword evidence="2" id="KW-1185">Reference proteome</keyword>
<sequence>MPHCLRAFTPTNTSSTAEKPILITTMDSDNFVNAAIVTLKNFWHSNSNQSPPHVPLTSLIPVIKPWSLNPLPPWRLRPRYIKTAPILHTLGGTAFSKGRPSALPSEAENARLVAERFGNLRITTINRSFSIQDLEAGHYSTRNISRMLRRSKGSDHSPSTQKCCLVDYQHGKPATLSLPLLSPFKIGDVIEEWFNHKLLFFPFAFERFLFSHQDISAPNITVTSLGQAEPTMPAWWPKEPTLEANMHTHFLPASVRFQAACGH</sequence>